<dbReference type="PANTHER" id="PTHR43280">
    <property type="entry name" value="ARAC-FAMILY TRANSCRIPTIONAL REGULATOR"/>
    <property type="match status" value="1"/>
</dbReference>
<keyword evidence="9" id="KW-1185">Reference proteome</keyword>
<dbReference type="STRING" id="667015.Bacsa_1881"/>
<protein>
    <submittedName>
        <fullName evidence="8">Helix-turn-helix domain-containing protein AraC type</fullName>
    </submittedName>
</protein>
<dbReference type="SUPFAM" id="SSF46689">
    <property type="entry name" value="Homeodomain-like"/>
    <property type="match status" value="1"/>
</dbReference>
<dbReference type="InterPro" id="IPR011990">
    <property type="entry name" value="TPR-like_helical_dom_sf"/>
</dbReference>
<dbReference type="KEGG" id="bsa:Bacsa_1881"/>
<dbReference type="PANTHER" id="PTHR43280:SF34">
    <property type="entry name" value="ARAC-FAMILY TRANSCRIPTIONAL REGULATOR"/>
    <property type="match status" value="1"/>
</dbReference>
<evidence type="ECO:0000256" key="4">
    <source>
        <dbReference type="SAM" id="MobiDB-lite"/>
    </source>
</evidence>
<reference evidence="8 9" key="1">
    <citation type="journal article" date="2011" name="Stand. Genomic Sci.">
        <title>Complete genome sequence of Bacteroides salanitronis type strain (BL78).</title>
        <authorList>
            <person name="Gronow S."/>
            <person name="Held B."/>
            <person name="Lucas S."/>
            <person name="Lapidus A."/>
            <person name="Del Rio T.G."/>
            <person name="Nolan M."/>
            <person name="Tice H."/>
            <person name="Deshpande S."/>
            <person name="Cheng J.F."/>
            <person name="Pitluck S."/>
            <person name="Liolios K."/>
            <person name="Pagani I."/>
            <person name="Ivanova N."/>
            <person name="Mavromatis K."/>
            <person name="Pati A."/>
            <person name="Tapia R."/>
            <person name="Han C."/>
            <person name="Goodwin L."/>
            <person name="Chen A."/>
            <person name="Palaniappan K."/>
            <person name="Land M."/>
            <person name="Hauser L."/>
            <person name="Chang Y.J."/>
            <person name="Jeffries C.D."/>
            <person name="Brambilla E.M."/>
            <person name="Rohde M."/>
            <person name="Goker M."/>
            <person name="Detter J.C."/>
            <person name="Woyke T."/>
            <person name="Bristow J."/>
            <person name="Markowitz V."/>
            <person name="Hugenholtz P."/>
            <person name="Kyrpides N.C."/>
            <person name="Klenk H.P."/>
            <person name="Eisen J.A."/>
        </authorList>
    </citation>
    <scope>NUCLEOTIDE SEQUENCE [LARGE SCALE GENOMIC DNA]</scope>
    <source>
        <strain evidence="8 9">DSM 18170</strain>
    </source>
</reference>
<keyword evidence="5" id="KW-0472">Membrane</keyword>
<feature type="chain" id="PRO_5003255523" evidence="6">
    <location>
        <begin position="22"/>
        <end position="590"/>
    </location>
</feature>
<keyword evidence="5" id="KW-0812">Transmembrane</keyword>
<dbReference type="GO" id="GO:0003700">
    <property type="term" value="F:DNA-binding transcription factor activity"/>
    <property type="evidence" value="ECO:0007669"/>
    <property type="project" value="InterPro"/>
</dbReference>
<feature type="compositionally biased region" description="Basic and acidic residues" evidence="4">
    <location>
        <begin position="446"/>
        <end position="458"/>
    </location>
</feature>
<evidence type="ECO:0000256" key="5">
    <source>
        <dbReference type="SAM" id="Phobius"/>
    </source>
</evidence>
<keyword evidence="2" id="KW-0238">DNA-binding</keyword>
<keyword evidence="3" id="KW-0804">Transcription</keyword>
<dbReference type="InterPro" id="IPR018060">
    <property type="entry name" value="HTH_AraC"/>
</dbReference>
<dbReference type="Gene3D" id="1.10.10.60">
    <property type="entry name" value="Homeodomain-like"/>
    <property type="match status" value="1"/>
</dbReference>
<keyword evidence="6" id="KW-0732">Signal</keyword>
<feature type="transmembrane region" description="Helical" evidence="5">
    <location>
        <begin position="383"/>
        <end position="404"/>
    </location>
</feature>
<feature type="region of interest" description="Disordered" evidence="4">
    <location>
        <begin position="446"/>
        <end position="468"/>
    </location>
</feature>
<dbReference type="SUPFAM" id="SSF48452">
    <property type="entry name" value="TPR-like"/>
    <property type="match status" value="1"/>
</dbReference>
<dbReference type="SMART" id="SM00342">
    <property type="entry name" value="HTH_ARAC"/>
    <property type="match status" value="1"/>
</dbReference>
<feature type="signal peptide" evidence="6">
    <location>
        <begin position="1"/>
        <end position="21"/>
    </location>
</feature>
<dbReference type="GO" id="GO:0043565">
    <property type="term" value="F:sequence-specific DNA binding"/>
    <property type="evidence" value="ECO:0007669"/>
    <property type="project" value="InterPro"/>
</dbReference>
<dbReference type="SMART" id="SM00028">
    <property type="entry name" value="TPR"/>
    <property type="match status" value="3"/>
</dbReference>
<dbReference type="EMBL" id="CP002530">
    <property type="protein sequence ID" value="ADY36438.1"/>
    <property type="molecule type" value="Genomic_DNA"/>
</dbReference>
<name>F0R2A9_PHOSB</name>
<keyword evidence="5" id="KW-1133">Transmembrane helix</keyword>
<dbReference type="eggNOG" id="COG2207">
    <property type="taxonomic scope" value="Bacteria"/>
</dbReference>
<feature type="domain" description="HTH araC/xylS-type" evidence="7">
    <location>
        <begin position="478"/>
        <end position="580"/>
    </location>
</feature>
<dbReference type="HOGENOM" id="CLU_031356_0_0_10"/>
<gene>
    <name evidence="8" type="ordered locus">Bacsa_1881</name>
</gene>
<evidence type="ECO:0000256" key="1">
    <source>
        <dbReference type="ARBA" id="ARBA00023015"/>
    </source>
</evidence>
<accession>F0R2A9</accession>
<sequence length="590" mass="67757">MKILRFFLILLAGLGFNNIHASKSGNQVITPEYIQQIHLQDPARALHLLDSAEQHHLPGIRPFETDILRTMCYEVTGECILEEKYARRALASDSVQLVPSRKIRMLVALMRSLVEQGKNEDAIRCGEEAIGLARLLHDEGREGETLRNIGNIYRNMNRPGEALKLYRQGIEAMKKSTNVLILANLSTSYGEMMALLMNEKRLEEAVETGKEREALIKRMAGMPGPPPGYIDQQYGFHYSKMAYLLMLKGDAQKAEAYYRKYLQTDFSQSSSNAGQIIPYLLEAQRYADALKLNQNDRKNYQETYGNDTINYTYLIILDRFAQAYRGLRLYKEADAYQQLLSIVSDSIYSREQASRAHQYAMAFNLHEKDLQLVQSQLQSQKRGFLLIGSFVVILMLCALTGIILRNWRVTLRRNRIAAKQINELLAQREEARNTCCQHTITLLDAEKEEQGQTDKPEDTPQNAVGKDSNSLEYERFLRMEYTLVHENLFLQPDFGRDELISLSNTNKNDLPRILRKYANADNVSSYLNRLRVEYAIKLMKEKPNLSFDAIAKEASFNSHSTFYRAFYKVCGMTPAQYMKAFGKENDSPFE</sequence>
<keyword evidence="1" id="KW-0805">Transcription regulation</keyword>
<dbReference type="Pfam" id="PF13424">
    <property type="entry name" value="TPR_12"/>
    <property type="match status" value="1"/>
</dbReference>
<dbReference type="Gene3D" id="1.25.40.10">
    <property type="entry name" value="Tetratricopeptide repeat domain"/>
    <property type="match status" value="1"/>
</dbReference>
<organism evidence="8 9">
    <name type="scientific">Phocaeicola salanitronis (strain DSM 18170 / JCM 13657 / CCUG 60908 / BL78)</name>
    <name type="common">Bacteroides salanitronis</name>
    <dbReference type="NCBI Taxonomy" id="667015"/>
    <lineage>
        <taxon>Bacteria</taxon>
        <taxon>Pseudomonadati</taxon>
        <taxon>Bacteroidota</taxon>
        <taxon>Bacteroidia</taxon>
        <taxon>Bacteroidales</taxon>
        <taxon>Bacteroidaceae</taxon>
        <taxon>Phocaeicola</taxon>
    </lineage>
</organism>
<dbReference type="Pfam" id="PF12833">
    <property type="entry name" value="HTH_18"/>
    <property type="match status" value="1"/>
</dbReference>
<proteinExistence type="predicted"/>
<evidence type="ECO:0000256" key="2">
    <source>
        <dbReference type="ARBA" id="ARBA00023125"/>
    </source>
</evidence>
<dbReference type="OrthoDB" id="1023479at2"/>
<evidence type="ECO:0000259" key="7">
    <source>
        <dbReference type="PROSITE" id="PS01124"/>
    </source>
</evidence>
<evidence type="ECO:0000256" key="6">
    <source>
        <dbReference type="SAM" id="SignalP"/>
    </source>
</evidence>
<dbReference type="InterPro" id="IPR009057">
    <property type="entry name" value="Homeodomain-like_sf"/>
</dbReference>
<dbReference type="RefSeq" id="WP_013617869.1">
    <property type="nucleotide sequence ID" value="NC_015164.1"/>
</dbReference>
<evidence type="ECO:0000313" key="8">
    <source>
        <dbReference type="EMBL" id="ADY36438.1"/>
    </source>
</evidence>
<dbReference type="AlphaFoldDB" id="F0R2A9"/>
<dbReference type="InterPro" id="IPR019734">
    <property type="entry name" value="TPR_rpt"/>
</dbReference>
<dbReference type="PROSITE" id="PS01124">
    <property type="entry name" value="HTH_ARAC_FAMILY_2"/>
    <property type="match status" value="1"/>
</dbReference>
<dbReference type="Proteomes" id="UP000007486">
    <property type="component" value="Chromosome"/>
</dbReference>
<evidence type="ECO:0000256" key="3">
    <source>
        <dbReference type="ARBA" id="ARBA00023163"/>
    </source>
</evidence>
<evidence type="ECO:0000313" key="9">
    <source>
        <dbReference type="Proteomes" id="UP000007486"/>
    </source>
</evidence>
<feature type="compositionally biased region" description="Polar residues" evidence="4">
    <location>
        <begin position="459"/>
        <end position="468"/>
    </location>
</feature>